<evidence type="ECO:0000256" key="1">
    <source>
        <dbReference type="ARBA" id="ARBA00004479"/>
    </source>
</evidence>
<evidence type="ECO:0000256" key="4">
    <source>
        <dbReference type="ARBA" id="ARBA00022737"/>
    </source>
</evidence>
<accession>A0A9Q1CD10</accession>
<dbReference type="GO" id="GO:0017134">
    <property type="term" value="F:fibroblast growth factor binding"/>
    <property type="evidence" value="ECO:0007669"/>
    <property type="project" value="TreeGrafter"/>
</dbReference>
<sequence length="1199" mass="136108">MATTMGDVSNVLFNICRITFFLHLLILASNVLLARCQNNVVPNQNLNGIPVLDNKLRVPIDNDRYQQQRGKLQLPANNGLVGGGYAGDQRPMLGNAVNPNLGLPGAADSRPLGDIKTGNNAIQDSKKHSSNKADRIAESDECRDDYNRFCSKVSKMNNFAVLECLQNSNKDSSTVLIRECNQYLWNYKMELTDDKRFREAAAQVCRKELDLCPGLEKFGAELLSCLVENVKDVEDTHCRQFVNRMEIITFSDYRLLQPFYSKCSDSVASLGCGSVQQTPQDVHLQGQTIQCLESKLDKVDKDCKAALLRIAELSSDDYHKDRALYFACRADRERFCDTVAAGEGRVYKCLLLHKKEKEMSDQCFEALTIRQRVVAVDVKANKQLIKNCRREIQERGCVAMEGAKEVSLSSVLLCLEKNESQHTIKYLPHLGDNHDLKKSLYATNLSGECQADLFDIRKSLMEDYKVNPEIITFCIEEIRSSCNGLRREGKTLHCLMERAMKEKLSPTCNQAVLNLLKEVKAGNDFRLDPILAKTCSNSKGALCSKIPAGDAKVLSCLMDNVDSELMDKQCAQKLYELQYFISRDYTLDHQLFVSCKRDAKMLCNNEQKNIDGSMFACLHNHLHEKTGGLSSECSTQVHRALRQRAALISLNPMIEKKCRADLGHYCMDQKKKLDCLQNNYEGLEPKCKQAVHNYTQEESEDIRMNKALMKACSPMLKRYCQESLKRKVDEGDALVCLISHKNDADMDPKCAAGIEHFQIVQLKDYTLTFKFKQACKSDIQALCEPSLKSKENVLTCLSTEIRKATLLGEKHRVSENCRAQVKFEMLQKSEDIKLDPELNKACTDDLRKFCSSRTPGNADSLECLRKQEDKLSDRCYEKLFNRARELQEKPEWDYFLVKACQQMIKTTCKSSKDPLMECLQNHMHDANMDTTCKQAVTQRLQEESRDYRLNPTLRRVCFVDIGKFCGEKRREGKADREMDLQGAMMKCLQGKLEEGKKTLSPLCEKYVRHYQVETALNFELDPDVKKACTETAKSMCAEAISQPGEGLVIECLKDLLRQKKLDNVKCKNQIVRLTAEGVADVHVDPLLQEACRLDLKHYCHGVMRGQGQQMACLLEALEDKSVRLQKECEKMLKDRKELWEYAAEVAPPETLNELYLQLSASPSRNHFLMSFLSFMAGVLFFGVCCGRATKRLPAGLKNK</sequence>
<feature type="repeat" description="Cys-rich GLG1" evidence="8">
    <location>
        <begin position="1061"/>
        <end position="1121"/>
    </location>
</feature>
<dbReference type="InterPro" id="IPR017873">
    <property type="entry name" value="Cys-rich_GLG1_repeat_euk"/>
</dbReference>
<evidence type="ECO:0000256" key="9">
    <source>
        <dbReference type="SAM" id="MobiDB-lite"/>
    </source>
</evidence>
<dbReference type="PANTHER" id="PTHR11884">
    <property type="entry name" value="SELECTIN LIGAND RELATED"/>
    <property type="match status" value="1"/>
</dbReference>
<dbReference type="PROSITE" id="PS51289">
    <property type="entry name" value="GLG1_C_RICH"/>
    <property type="match status" value="7"/>
</dbReference>
<dbReference type="Pfam" id="PF00839">
    <property type="entry name" value="Cys_rich_FGFR"/>
    <property type="match status" value="15"/>
</dbReference>
<evidence type="ECO:0000256" key="6">
    <source>
        <dbReference type="ARBA" id="ARBA00023136"/>
    </source>
</evidence>
<feature type="repeat" description="Cys-rich GLG1" evidence="8">
    <location>
        <begin position="927"/>
        <end position="996"/>
    </location>
</feature>
<feature type="repeat" description="Cys-rich GLG1" evidence="8">
    <location>
        <begin position="998"/>
        <end position="1060"/>
    </location>
</feature>
<feature type="repeat" description="Cys-rich GLG1" evidence="8">
    <location>
        <begin position="503"/>
        <end position="565"/>
    </location>
</feature>
<comment type="caution">
    <text evidence="11">The sequence shown here is derived from an EMBL/GenBank/DDBJ whole genome shotgun (WGS) entry which is preliminary data.</text>
</comment>
<feature type="transmembrane region" description="Helical" evidence="10">
    <location>
        <begin position="12"/>
        <end position="33"/>
    </location>
</feature>
<keyword evidence="5 10" id="KW-1133">Transmembrane helix</keyword>
<organism evidence="11 12">
    <name type="scientific">Holothuria leucospilota</name>
    <name type="common">Black long sea cucumber</name>
    <name type="synonym">Mertensiothuria leucospilota</name>
    <dbReference type="NCBI Taxonomy" id="206669"/>
    <lineage>
        <taxon>Eukaryota</taxon>
        <taxon>Metazoa</taxon>
        <taxon>Echinodermata</taxon>
        <taxon>Eleutherozoa</taxon>
        <taxon>Echinozoa</taxon>
        <taxon>Holothuroidea</taxon>
        <taxon>Aspidochirotacea</taxon>
        <taxon>Aspidochirotida</taxon>
        <taxon>Holothuriidae</taxon>
        <taxon>Holothuria</taxon>
    </lineage>
</organism>
<name>A0A9Q1CD10_HOLLE</name>
<evidence type="ECO:0000256" key="3">
    <source>
        <dbReference type="ARBA" id="ARBA00022729"/>
    </source>
</evidence>
<evidence type="ECO:0000256" key="2">
    <source>
        <dbReference type="ARBA" id="ARBA00022692"/>
    </source>
</evidence>
<keyword evidence="3" id="KW-0732">Signal</keyword>
<evidence type="ECO:0000313" key="11">
    <source>
        <dbReference type="EMBL" id="KAJ8042274.1"/>
    </source>
</evidence>
<comment type="subcellular location">
    <subcellularLocation>
        <location evidence="1">Membrane</location>
        <topology evidence="1">Single-pass type I membrane protein</topology>
    </subcellularLocation>
</comment>
<dbReference type="OrthoDB" id="2015434at2759"/>
<feature type="transmembrane region" description="Helical" evidence="10">
    <location>
        <begin position="1167"/>
        <end position="1189"/>
    </location>
</feature>
<dbReference type="InterPro" id="IPR001893">
    <property type="entry name" value="Cys-rich_GLG1_repeat"/>
</dbReference>
<feature type="region of interest" description="Disordered" evidence="9">
    <location>
        <begin position="113"/>
        <end position="137"/>
    </location>
</feature>
<dbReference type="InterPro" id="IPR039728">
    <property type="entry name" value="GLG1"/>
</dbReference>
<reference evidence="11" key="1">
    <citation type="submission" date="2021-10" db="EMBL/GenBank/DDBJ databases">
        <title>Tropical sea cucumber genome reveals ecological adaptation and Cuvierian tubules defense mechanism.</title>
        <authorList>
            <person name="Chen T."/>
        </authorList>
    </citation>
    <scope>NUCLEOTIDE SEQUENCE</scope>
    <source>
        <strain evidence="11">Nanhai2018</strain>
        <tissue evidence="11">Muscle</tissue>
    </source>
</reference>
<feature type="repeat" description="Cys-rich GLG1" evidence="8">
    <location>
        <begin position="682"/>
        <end position="745"/>
    </location>
</feature>
<proteinExistence type="predicted"/>
<keyword evidence="7" id="KW-0325">Glycoprotein</keyword>
<dbReference type="AlphaFoldDB" id="A0A9Q1CD10"/>
<evidence type="ECO:0000256" key="10">
    <source>
        <dbReference type="SAM" id="Phobius"/>
    </source>
</evidence>
<evidence type="ECO:0000313" key="12">
    <source>
        <dbReference type="Proteomes" id="UP001152320"/>
    </source>
</evidence>
<evidence type="ECO:0000256" key="5">
    <source>
        <dbReference type="ARBA" id="ARBA00022989"/>
    </source>
</evidence>
<keyword evidence="6 10" id="KW-0472">Membrane</keyword>
<evidence type="ECO:0000256" key="8">
    <source>
        <dbReference type="PROSITE-ProRule" id="PRU00622"/>
    </source>
</evidence>
<dbReference type="Proteomes" id="UP001152320">
    <property type="component" value="Chromosome 5"/>
</dbReference>
<evidence type="ECO:0000256" key="7">
    <source>
        <dbReference type="ARBA" id="ARBA00023180"/>
    </source>
</evidence>
<feature type="repeat" description="Cys-rich GLG1" evidence="8">
    <location>
        <begin position="812"/>
        <end position="872"/>
    </location>
</feature>
<feature type="compositionally biased region" description="Basic and acidic residues" evidence="9">
    <location>
        <begin position="124"/>
        <end position="137"/>
    </location>
</feature>
<keyword evidence="12" id="KW-1185">Reference proteome</keyword>
<dbReference type="GO" id="GO:0000139">
    <property type="term" value="C:Golgi membrane"/>
    <property type="evidence" value="ECO:0007669"/>
    <property type="project" value="InterPro"/>
</dbReference>
<protein>
    <submittedName>
        <fullName evidence="11">Golgi apparatus protein 1</fullName>
    </submittedName>
</protein>
<feature type="repeat" description="Cys-rich GLG1" evidence="8">
    <location>
        <begin position="298"/>
        <end position="358"/>
    </location>
</feature>
<dbReference type="PANTHER" id="PTHR11884:SF1">
    <property type="entry name" value="GOLGI APPARATUS PROTEIN 1"/>
    <property type="match status" value="1"/>
</dbReference>
<gene>
    <name evidence="11" type="ORF">HOLleu_13291</name>
</gene>
<keyword evidence="4" id="KW-0677">Repeat</keyword>
<dbReference type="EMBL" id="JAIZAY010000005">
    <property type="protein sequence ID" value="KAJ8042274.1"/>
    <property type="molecule type" value="Genomic_DNA"/>
</dbReference>
<keyword evidence="2 10" id="KW-0812">Transmembrane</keyword>